<dbReference type="PROSITE" id="PS51257">
    <property type="entry name" value="PROKAR_LIPOPROTEIN"/>
    <property type="match status" value="1"/>
</dbReference>
<proteinExistence type="inferred from homology"/>
<dbReference type="InterPro" id="IPR058792">
    <property type="entry name" value="Beta-barrel_RND_2"/>
</dbReference>
<dbReference type="AlphaFoldDB" id="A0A9D1WAW2"/>
<dbReference type="InterPro" id="IPR006143">
    <property type="entry name" value="RND_pump_MFP"/>
</dbReference>
<protein>
    <submittedName>
        <fullName evidence="4">Efflux RND transporter periplasmic adaptor subunit</fullName>
    </submittedName>
</protein>
<dbReference type="Gene3D" id="2.40.420.20">
    <property type="match status" value="1"/>
</dbReference>
<accession>A0A9D1WAW2</accession>
<dbReference type="SUPFAM" id="SSF111369">
    <property type="entry name" value="HlyD-like secretion proteins"/>
    <property type="match status" value="1"/>
</dbReference>
<organism evidence="4 5">
    <name type="scientific">Candidatus Sphingobacterium stercoripullorum</name>
    <dbReference type="NCBI Taxonomy" id="2838759"/>
    <lineage>
        <taxon>Bacteria</taxon>
        <taxon>Pseudomonadati</taxon>
        <taxon>Bacteroidota</taxon>
        <taxon>Sphingobacteriia</taxon>
        <taxon>Sphingobacteriales</taxon>
        <taxon>Sphingobacteriaceae</taxon>
        <taxon>Sphingobacterium</taxon>
    </lineage>
</organism>
<evidence type="ECO:0000259" key="2">
    <source>
        <dbReference type="Pfam" id="PF25954"/>
    </source>
</evidence>
<name>A0A9D1WAW2_9SPHI</name>
<dbReference type="PANTHER" id="PTHR30469">
    <property type="entry name" value="MULTIDRUG RESISTANCE PROTEIN MDTA"/>
    <property type="match status" value="1"/>
</dbReference>
<dbReference type="Gene3D" id="2.40.30.170">
    <property type="match status" value="1"/>
</dbReference>
<gene>
    <name evidence="4" type="ORF">H9853_12105</name>
</gene>
<comment type="similarity">
    <text evidence="1">Belongs to the membrane fusion protein (MFP) (TC 8.A.1) family.</text>
</comment>
<dbReference type="GO" id="GO:0015562">
    <property type="term" value="F:efflux transmembrane transporter activity"/>
    <property type="evidence" value="ECO:0007669"/>
    <property type="project" value="TreeGrafter"/>
</dbReference>
<dbReference type="PANTHER" id="PTHR30469:SF37">
    <property type="entry name" value="RAGD PROTEIN"/>
    <property type="match status" value="1"/>
</dbReference>
<dbReference type="Gene3D" id="1.10.287.470">
    <property type="entry name" value="Helix hairpin bin"/>
    <property type="match status" value="1"/>
</dbReference>
<reference evidence="4" key="1">
    <citation type="journal article" date="2021" name="PeerJ">
        <title>Extensive microbial diversity within the chicken gut microbiome revealed by metagenomics and culture.</title>
        <authorList>
            <person name="Gilroy R."/>
            <person name="Ravi A."/>
            <person name="Getino M."/>
            <person name="Pursley I."/>
            <person name="Horton D.L."/>
            <person name="Alikhan N.F."/>
            <person name="Baker D."/>
            <person name="Gharbi K."/>
            <person name="Hall N."/>
            <person name="Watson M."/>
            <person name="Adriaenssens E.M."/>
            <person name="Foster-Nyarko E."/>
            <person name="Jarju S."/>
            <person name="Secka A."/>
            <person name="Antonio M."/>
            <person name="Oren A."/>
            <person name="Chaudhuri R.R."/>
            <person name="La Ragione R."/>
            <person name="Hildebrand F."/>
            <person name="Pallen M.J."/>
        </authorList>
    </citation>
    <scope>NUCLEOTIDE SEQUENCE</scope>
    <source>
        <strain evidence="4">1719</strain>
    </source>
</reference>
<evidence type="ECO:0000259" key="3">
    <source>
        <dbReference type="Pfam" id="PF25973"/>
    </source>
</evidence>
<dbReference type="InterPro" id="IPR058647">
    <property type="entry name" value="BSH_CzcB-like"/>
</dbReference>
<sequence length="380" mass="41319">MKIVYSIKKNTKLYLGVLIASAGLLGACSQSNSKQLDNDSGEGKAQPEVVGMKMSGSIIQKLNPDYSISLPAELHPYEQVSVHAKVSGFIKQIFANRGDYVKKGQLLATLEAPELEQQYLRDKSNEQKANNDYVYAKQAYDRLVDASNTAGAVAEIELDRAKSAMESAYSSFKAAQAQTQHSSQLKEYLRIVAPFDGIITQRNVSVGALSGASSEIPIFLIAQNDKLRLTLSVPEKHASSVQPASVASFTVSSQPGEEFDAKLSRSSGMLSQGDRSLTLEFDVDNSDGVLQGGDYAQVKLQLKRRKASLWVDNNSILKSQSGTYLLTVKEGELKKVAIHEGVRLDSITEVFGNFANGDTIILKPSEEMNEGPIDLANLTF</sequence>
<feature type="domain" description="CzcB-like barrel-sandwich hybrid" evidence="3">
    <location>
        <begin position="80"/>
        <end position="215"/>
    </location>
</feature>
<dbReference type="Gene3D" id="2.40.50.100">
    <property type="match status" value="1"/>
</dbReference>
<comment type="caution">
    <text evidence="4">The sequence shown here is derived from an EMBL/GenBank/DDBJ whole genome shotgun (WGS) entry which is preliminary data.</text>
</comment>
<dbReference type="Proteomes" id="UP000824156">
    <property type="component" value="Unassembled WGS sequence"/>
</dbReference>
<reference evidence="4" key="2">
    <citation type="submission" date="2021-04" db="EMBL/GenBank/DDBJ databases">
        <authorList>
            <person name="Gilroy R."/>
        </authorList>
    </citation>
    <scope>NUCLEOTIDE SEQUENCE</scope>
    <source>
        <strain evidence="4">1719</strain>
    </source>
</reference>
<feature type="domain" description="CusB-like beta-barrel" evidence="2">
    <location>
        <begin position="229"/>
        <end position="301"/>
    </location>
</feature>
<evidence type="ECO:0000313" key="5">
    <source>
        <dbReference type="Proteomes" id="UP000824156"/>
    </source>
</evidence>
<dbReference type="GO" id="GO:1990281">
    <property type="term" value="C:efflux pump complex"/>
    <property type="evidence" value="ECO:0007669"/>
    <property type="project" value="TreeGrafter"/>
</dbReference>
<evidence type="ECO:0000313" key="4">
    <source>
        <dbReference type="EMBL" id="HIX55756.1"/>
    </source>
</evidence>
<dbReference type="EMBL" id="DXEZ01000337">
    <property type="protein sequence ID" value="HIX55756.1"/>
    <property type="molecule type" value="Genomic_DNA"/>
</dbReference>
<dbReference type="Pfam" id="PF25954">
    <property type="entry name" value="Beta-barrel_RND_2"/>
    <property type="match status" value="1"/>
</dbReference>
<dbReference type="Pfam" id="PF25973">
    <property type="entry name" value="BSH_CzcB"/>
    <property type="match status" value="1"/>
</dbReference>
<dbReference type="NCBIfam" id="TIGR01730">
    <property type="entry name" value="RND_mfp"/>
    <property type="match status" value="1"/>
</dbReference>
<evidence type="ECO:0000256" key="1">
    <source>
        <dbReference type="ARBA" id="ARBA00009477"/>
    </source>
</evidence>